<proteinExistence type="predicted"/>
<evidence type="ECO:0000256" key="1">
    <source>
        <dbReference type="SAM" id="MobiDB-lite"/>
    </source>
</evidence>
<dbReference type="EMBL" id="MKHE01000011">
    <property type="protein sequence ID" value="OWK10457.1"/>
    <property type="molecule type" value="Genomic_DNA"/>
</dbReference>
<organism evidence="2 3">
    <name type="scientific">Cervus elaphus hippelaphus</name>
    <name type="common">European red deer</name>
    <dbReference type="NCBI Taxonomy" id="46360"/>
    <lineage>
        <taxon>Eukaryota</taxon>
        <taxon>Metazoa</taxon>
        <taxon>Chordata</taxon>
        <taxon>Craniata</taxon>
        <taxon>Vertebrata</taxon>
        <taxon>Euteleostomi</taxon>
        <taxon>Mammalia</taxon>
        <taxon>Eutheria</taxon>
        <taxon>Laurasiatheria</taxon>
        <taxon>Artiodactyla</taxon>
        <taxon>Ruminantia</taxon>
        <taxon>Pecora</taxon>
        <taxon>Cervidae</taxon>
        <taxon>Cervinae</taxon>
        <taxon>Cervus</taxon>
    </lineage>
</organism>
<sequence length="87" mass="9432">MEGPLRRKTLLKEGRKPAASGGPPDFAVVPLQYKSTPGKKVSVVGWMVQLPDDPEHPDIFQLNNPDKGRWQARAGACSLSLPCSFCG</sequence>
<comment type="caution">
    <text evidence="2">The sequence shown here is derived from an EMBL/GenBank/DDBJ whole genome shotgun (WGS) entry which is preliminary data.</text>
</comment>
<name>A0A212CWS5_CEREH</name>
<evidence type="ECO:0000313" key="2">
    <source>
        <dbReference type="EMBL" id="OWK10457.1"/>
    </source>
</evidence>
<accession>A0A212CWS5</accession>
<dbReference type="InterPro" id="IPR011993">
    <property type="entry name" value="PH-like_dom_sf"/>
</dbReference>
<dbReference type="OrthoDB" id="546434at2759"/>
<keyword evidence="3" id="KW-1185">Reference proteome</keyword>
<feature type="region of interest" description="Disordered" evidence="1">
    <location>
        <begin position="1"/>
        <end position="25"/>
    </location>
</feature>
<evidence type="ECO:0000313" key="3">
    <source>
        <dbReference type="Proteomes" id="UP000242450"/>
    </source>
</evidence>
<dbReference type="Proteomes" id="UP000242450">
    <property type="component" value="Chromosome 11"/>
</dbReference>
<dbReference type="AlphaFoldDB" id="A0A212CWS5"/>
<gene>
    <name evidence="2" type="ORF">Celaphus_00005219</name>
</gene>
<dbReference type="Gene3D" id="2.30.29.30">
    <property type="entry name" value="Pleckstrin-homology domain (PH domain)/Phosphotyrosine-binding domain (PTB)"/>
    <property type="match status" value="1"/>
</dbReference>
<reference evidence="2 3" key="1">
    <citation type="journal article" date="2018" name="Mol. Genet. Genomics">
        <title>The red deer Cervus elaphus genome CerEla1.0: sequencing, annotating, genes, and chromosomes.</title>
        <authorList>
            <person name="Bana N.A."/>
            <person name="Nyiri A."/>
            <person name="Nagy J."/>
            <person name="Frank K."/>
            <person name="Nagy T."/>
            <person name="Steger V."/>
            <person name="Schiller M."/>
            <person name="Lakatos P."/>
            <person name="Sugar L."/>
            <person name="Horn P."/>
            <person name="Barta E."/>
            <person name="Orosz L."/>
        </authorList>
    </citation>
    <scope>NUCLEOTIDE SEQUENCE [LARGE SCALE GENOMIC DNA]</scope>
    <source>
        <strain evidence="2">Hungarian</strain>
    </source>
</reference>
<protein>
    <submittedName>
        <fullName evidence="2">Uncharacterized protein</fullName>
    </submittedName>
</protein>